<keyword evidence="1 4" id="KW-0808">Transferase</keyword>
<keyword evidence="4" id="KW-0328">Glycosyltransferase</keyword>
<sequence length="368" mass="42268">MRIGVNLLACIPGKIGGMEQYVRNLLSYSIQTHDQNQWFLFLTKTNYHTFPNHSKIQKVMIHDHIDSHGQFHNWIRSLQLDLWFCPLLVLNPYDVSIPSVINIPDIQHEYYPQFFDANQLSWRKTTYQASALRTNAVLTLSEFSRASMIDKFGLPAHQVHAIHLDSAHEFSLPFDAAMNQHVKQKYALPDHYGFYPANTWWHKNHVSLLAAIAHLRDVHKVRIHMVFTGAPQEAHGQVMSSIAMHHLENQITWLDYIPQNEMPYVFRNAYFLCFPSLFEGFGIPLVEAMRTELPITCSNSGSIPEIVGDAALQFDPMSPEDIAKKIVEIHDQTMRQDLIQKGIAQASRFSWTKCAQQTLSVLHRVAGK</sequence>
<dbReference type="STRING" id="54915.ADS79_07835"/>
<protein>
    <submittedName>
        <fullName evidence="4">Mannosyltransferase</fullName>
    </submittedName>
</protein>
<accession>A0A0K9Z029</accession>
<evidence type="ECO:0000313" key="6">
    <source>
        <dbReference type="Proteomes" id="UP000319578"/>
    </source>
</evidence>
<organism evidence="4 5">
    <name type="scientific">Brevibacillus reuszeri</name>
    <dbReference type="NCBI Taxonomy" id="54915"/>
    <lineage>
        <taxon>Bacteria</taxon>
        <taxon>Bacillati</taxon>
        <taxon>Bacillota</taxon>
        <taxon>Bacilli</taxon>
        <taxon>Bacillales</taxon>
        <taxon>Paenibacillaceae</taxon>
        <taxon>Brevibacillus</taxon>
    </lineage>
</organism>
<reference evidence="4" key="2">
    <citation type="submission" date="2015-07" db="EMBL/GenBank/DDBJ databases">
        <title>MeaNS - Measles Nucleotide Surveillance Program.</title>
        <authorList>
            <person name="Tran T."/>
            <person name="Druce J."/>
        </authorList>
    </citation>
    <scope>NUCLEOTIDE SEQUENCE</scope>
    <source>
        <strain evidence="4">DSM 9887</strain>
    </source>
</reference>
<keyword evidence="6" id="KW-1185">Reference proteome</keyword>
<dbReference type="RefSeq" id="WP_049737840.1">
    <property type="nucleotide sequence ID" value="NZ_BJON01000019.1"/>
</dbReference>
<dbReference type="Proteomes" id="UP000319578">
    <property type="component" value="Unassembled WGS sequence"/>
</dbReference>
<dbReference type="GO" id="GO:0016757">
    <property type="term" value="F:glycosyltransferase activity"/>
    <property type="evidence" value="ECO:0007669"/>
    <property type="project" value="UniProtKB-KW"/>
</dbReference>
<feature type="domain" description="Glycosyl transferase family 1" evidence="2">
    <location>
        <begin position="199"/>
        <end position="342"/>
    </location>
</feature>
<dbReference type="Proteomes" id="UP000036834">
    <property type="component" value="Unassembled WGS sequence"/>
</dbReference>
<dbReference type="CDD" id="cd03809">
    <property type="entry name" value="GT4_MtfB-like"/>
    <property type="match status" value="1"/>
</dbReference>
<dbReference type="Gene3D" id="3.40.50.2000">
    <property type="entry name" value="Glycogen Phosphorylase B"/>
    <property type="match status" value="2"/>
</dbReference>
<comment type="caution">
    <text evidence="4">The sequence shown here is derived from an EMBL/GenBank/DDBJ whole genome shotgun (WGS) entry which is preliminary data.</text>
</comment>
<dbReference type="PATRIC" id="fig|54915.3.peg.7007"/>
<dbReference type="OrthoDB" id="9797829at2"/>
<dbReference type="EMBL" id="LGIQ01000005">
    <property type="protein sequence ID" value="KNB73830.1"/>
    <property type="molecule type" value="Genomic_DNA"/>
</dbReference>
<evidence type="ECO:0000259" key="2">
    <source>
        <dbReference type="Pfam" id="PF00534"/>
    </source>
</evidence>
<dbReference type="AlphaFoldDB" id="A0A0K9Z029"/>
<reference evidence="3 6" key="3">
    <citation type="submission" date="2019-06" db="EMBL/GenBank/DDBJ databases">
        <title>Whole genome shotgun sequence of Brevibacillus reuszeri NBRC 15719.</title>
        <authorList>
            <person name="Hosoyama A."/>
            <person name="Uohara A."/>
            <person name="Ohji S."/>
            <person name="Ichikawa N."/>
        </authorList>
    </citation>
    <scope>NUCLEOTIDE SEQUENCE [LARGE SCALE GENOMIC DNA]</scope>
    <source>
        <strain evidence="3 6">NBRC 15719</strain>
    </source>
</reference>
<evidence type="ECO:0000313" key="5">
    <source>
        <dbReference type="Proteomes" id="UP000036834"/>
    </source>
</evidence>
<dbReference type="PANTHER" id="PTHR46401:SF2">
    <property type="entry name" value="GLYCOSYLTRANSFERASE WBBK-RELATED"/>
    <property type="match status" value="1"/>
</dbReference>
<proteinExistence type="predicted"/>
<reference evidence="5" key="1">
    <citation type="submission" date="2015-07" db="EMBL/GenBank/DDBJ databases">
        <title>Genome sequencing project for genomic taxonomy and phylogenomics of Bacillus-like bacteria.</title>
        <authorList>
            <person name="Liu B."/>
            <person name="Wang J."/>
            <person name="Zhu Y."/>
            <person name="Liu G."/>
            <person name="Chen Q."/>
            <person name="Chen Z."/>
            <person name="Lan J."/>
            <person name="Che J."/>
            <person name="Ge C."/>
            <person name="Shi H."/>
            <person name="Pan Z."/>
            <person name="Liu X."/>
        </authorList>
    </citation>
    <scope>NUCLEOTIDE SEQUENCE [LARGE SCALE GENOMIC DNA]</scope>
    <source>
        <strain evidence="5">DSM 9887</strain>
    </source>
</reference>
<dbReference type="InterPro" id="IPR001296">
    <property type="entry name" value="Glyco_trans_1"/>
</dbReference>
<evidence type="ECO:0000313" key="3">
    <source>
        <dbReference type="EMBL" id="GED71100.1"/>
    </source>
</evidence>
<dbReference type="PANTHER" id="PTHR46401">
    <property type="entry name" value="GLYCOSYLTRANSFERASE WBBK-RELATED"/>
    <property type="match status" value="1"/>
</dbReference>
<dbReference type="EMBL" id="BJON01000019">
    <property type="protein sequence ID" value="GED71100.1"/>
    <property type="molecule type" value="Genomic_DNA"/>
</dbReference>
<evidence type="ECO:0000313" key="4">
    <source>
        <dbReference type="EMBL" id="KNB73830.1"/>
    </source>
</evidence>
<dbReference type="Pfam" id="PF00534">
    <property type="entry name" value="Glycos_transf_1"/>
    <property type="match status" value="1"/>
</dbReference>
<dbReference type="SUPFAM" id="SSF53756">
    <property type="entry name" value="UDP-Glycosyltransferase/glycogen phosphorylase"/>
    <property type="match status" value="1"/>
</dbReference>
<evidence type="ECO:0000256" key="1">
    <source>
        <dbReference type="ARBA" id="ARBA00022679"/>
    </source>
</evidence>
<name>A0A0K9Z029_9BACL</name>
<gene>
    <name evidence="4" type="ORF">ADS79_07835</name>
    <name evidence="3" type="ORF">BRE01_48020</name>
</gene>